<dbReference type="SUPFAM" id="SSF110997">
    <property type="entry name" value="Sporulation related repeat"/>
    <property type="match status" value="1"/>
</dbReference>
<keyword evidence="2" id="KW-0472">Membrane</keyword>
<keyword evidence="2" id="KW-1133">Transmembrane helix</keyword>
<proteinExistence type="predicted"/>
<feature type="domain" description="CCDC81-like prokaryotic HU" evidence="5">
    <location>
        <begin position="44"/>
        <end position="107"/>
    </location>
</feature>
<evidence type="ECO:0000259" key="4">
    <source>
        <dbReference type="Pfam" id="PF18174"/>
    </source>
</evidence>
<evidence type="ECO:0000313" key="6">
    <source>
        <dbReference type="EMBL" id="SMO66046.1"/>
    </source>
</evidence>
<dbReference type="Proteomes" id="UP000319040">
    <property type="component" value="Unassembled WGS sequence"/>
</dbReference>
<feature type="domain" description="CCDC81-like prokaryotic HU" evidence="4">
    <location>
        <begin position="2"/>
        <end position="28"/>
    </location>
</feature>
<evidence type="ECO:0000259" key="5">
    <source>
        <dbReference type="Pfam" id="PF18175"/>
    </source>
</evidence>
<dbReference type="GO" id="GO:0042834">
    <property type="term" value="F:peptidoglycan binding"/>
    <property type="evidence" value="ECO:0007669"/>
    <property type="project" value="InterPro"/>
</dbReference>
<evidence type="ECO:0000256" key="2">
    <source>
        <dbReference type="SAM" id="Phobius"/>
    </source>
</evidence>
<dbReference type="Pfam" id="PF18174">
    <property type="entry name" value="HU-CCDC81_bac_1"/>
    <property type="match status" value="1"/>
</dbReference>
<keyword evidence="7" id="KW-1185">Reference proteome</keyword>
<feature type="transmembrane region" description="Helical" evidence="2">
    <location>
        <begin position="212"/>
        <end position="234"/>
    </location>
</feature>
<dbReference type="InterPro" id="IPR007730">
    <property type="entry name" value="SPOR-like_dom"/>
</dbReference>
<feature type="compositionally biased region" description="Basic and acidic residues" evidence="1">
    <location>
        <begin position="184"/>
        <end position="193"/>
    </location>
</feature>
<dbReference type="Pfam" id="PF05036">
    <property type="entry name" value="SPOR"/>
    <property type="match status" value="1"/>
</dbReference>
<evidence type="ECO:0000259" key="3">
    <source>
        <dbReference type="Pfam" id="PF05036"/>
    </source>
</evidence>
<dbReference type="InterPro" id="IPR036680">
    <property type="entry name" value="SPOR-like_sf"/>
</dbReference>
<protein>
    <submittedName>
        <fullName evidence="6">Sporulation related domain-containing protein</fullName>
    </submittedName>
</protein>
<reference evidence="6 7" key="1">
    <citation type="submission" date="2017-05" db="EMBL/GenBank/DDBJ databases">
        <authorList>
            <person name="Varghese N."/>
            <person name="Submissions S."/>
        </authorList>
    </citation>
    <scope>NUCLEOTIDE SEQUENCE [LARGE SCALE GENOMIC DNA]</scope>
    <source>
        <strain evidence="6 7">DSM 27040</strain>
    </source>
</reference>
<dbReference type="RefSeq" id="WP_142533297.1">
    <property type="nucleotide sequence ID" value="NZ_FXTB01000004.1"/>
</dbReference>
<organism evidence="6 7">
    <name type="scientific">Saccharicrinis carchari</name>
    <dbReference type="NCBI Taxonomy" id="1168039"/>
    <lineage>
        <taxon>Bacteria</taxon>
        <taxon>Pseudomonadati</taxon>
        <taxon>Bacteroidota</taxon>
        <taxon>Bacteroidia</taxon>
        <taxon>Marinilabiliales</taxon>
        <taxon>Marinilabiliaceae</taxon>
        <taxon>Saccharicrinis</taxon>
    </lineage>
</organism>
<accession>A0A521D2V7</accession>
<evidence type="ECO:0000313" key="7">
    <source>
        <dbReference type="Proteomes" id="UP000319040"/>
    </source>
</evidence>
<evidence type="ECO:0000256" key="1">
    <source>
        <dbReference type="SAM" id="MobiDB-lite"/>
    </source>
</evidence>
<dbReference type="InterPro" id="IPR040495">
    <property type="entry name" value="HU-CCDC81_bac_1"/>
</dbReference>
<keyword evidence="2" id="KW-0812">Transmembrane</keyword>
<feature type="compositionally biased region" description="Polar residues" evidence="1">
    <location>
        <begin position="153"/>
        <end position="162"/>
    </location>
</feature>
<dbReference type="EMBL" id="FXTB01000004">
    <property type="protein sequence ID" value="SMO66046.1"/>
    <property type="molecule type" value="Genomic_DNA"/>
</dbReference>
<feature type="region of interest" description="Disordered" evidence="1">
    <location>
        <begin position="145"/>
        <end position="207"/>
    </location>
</feature>
<feature type="domain" description="SPOR" evidence="3">
    <location>
        <begin position="288"/>
        <end position="358"/>
    </location>
</feature>
<dbReference type="Pfam" id="PF18175">
    <property type="entry name" value="HU-CCDC81_bac_2"/>
    <property type="match status" value="1"/>
</dbReference>
<dbReference type="OrthoDB" id="1120137at2"/>
<name>A0A521D2V7_SACCC</name>
<dbReference type="AlphaFoldDB" id="A0A521D2V7"/>
<sequence>MEKYIKELLSENNRVIIPNFGAFIVSKEHGTSVLFNNFLSFNDGLLVNYIAEQKGIDTIIATEQVFEYADNLKKELEEVGTYIIDKLGTFRKDDNGILRFQQSDDVNELLGQDTHQTNEISPKTELKEKDEPAKKVFVLDIEDDDSPAVEPTVGSNETQTRNTIKDKAASPEKTTVTPPAGLDTDAKNTDKGKVQLKKTVPSPKPEKKKKNLVPILLLIATAIIILFFGIYYIFYNQPKQPEPVVAKKAILKPNITKEVAKDTTLVVANIKESVADIPQEMINPGAKKGRIYIIVGGFKDEVNAQKMLSKLKSEGYNNAETFLLNNMHLVSIDSDTSYKKMEARQQALLNQKIESWLYKVK</sequence>
<dbReference type="InterPro" id="IPR041268">
    <property type="entry name" value="HU-CCDC81_bac_2"/>
</dbReference>
<gene>
    <name evidence="6" type="ORF">SAMN06265379_104145</name>
</gene>